<sequence>MQSNYVFGFQKVIDGIKNFENEMYEEQKRLFKKVPTDSIDFVDFLNNQKTTFDRLMEIPDYILLMQRLQFHCTFFLHKQRDEGVKIDGYMDDMMWEDLGAIDALTEIKQCIDATEKAAMAKEYHLVQYLENLFQNLLKDIELSTIKNDDLDKFICLYTKIMKNCSNNNFEFGRVEVMKHYKENLSRS</sequence>
<accession>R7G7A8</accession>
<dbReference type="EMBL" id="CBIN010000186">
    <property type="protein sequence ID" value="CDE23035.1"/>
    <property type="molecule type" value="Genomic_DNA"/>
</dbReference>
<organism evidence="1 2">
    <name type="scientific">Amedibacillus dolichus CAG:375</name>
    <dbReference type="NCBI Taxonomy" id="1263076"/>
    <lineage>
        <taxon>Bacteria</taxon>
        <taxon>Bacillati</taxon>
        <taxon>Bacillota</taxon>
        <taxon>Erysipelotrichia</taxon>
        <taxon>Erysipelotrichales</taxon>
        <taxon>Erysipelotrichaceae</taxon>
        <taxon>Amedibacillus</taxon>
    </lineage>
</organism>
<protein>
    <submittedName>
        <fullName evidence="1">Uncharacterized protein</fullName>
    </submittedName>
</protein>
<dbReference type="Proteomes" id="UP000018093">
    <property type="component" value="Unassembled WGS sequence"/>
</dbReference>
<comment type="caution">
    <text evidence="1">The sequence shown here is derived from an EMBL/GenBank/DDBJ whole genome shotgun (WGS) entry which is preliminary data.</text>
</comment>
<proteinExistence type="predicted"/>
<dbReference type="RefSeq" id="WP_022420756.1">
    <property type="nucleotide sequence ID" value="NZ_FR898595.1"/>
</dbReference>
<name>R7G7A8_9FIRM</name>
<evidence type="ECO:0000313" key="1">
    <source>
        <dbReference type="EMBL" id="CDE23035.1"/>
    </source>
</evidence>
<gene>
    <name evidence="1" type="ORF">BN631_01505</name>
</gene>
<evidence type="ECO:0000313" key="2">
    <source>
        <dbReference type="Proteomes" id="UP000018093"/>
    </source>
</evidence>
<dbReference type="AlphaFoldDB" id="R7G7A8"/>
<reference evidence="1" key="1">
    <citation type="submission" date="2012-11" db="EMBL/GenBank/DDBJ databases">
        <title>Dependencies among metagenomic species, viruses, plasmids and units of genetic variation.</title>
        <authorList>
            <person name="Nielsen H.B."/>
            <person name="Almeida M."/>
            <person name="Juncker A.S."/>
            <person name="Rasmussen S."/>
            <person name="Li J."/>
            <person name="Sunagawa S."/>
            <person name="Plichta D."/>
            <person name="Gautier L."/>
            <person name="Le Chatelier E."/>
            <person name="Peletier E."/>
            <person name="Bonde I."/>
            <person name="Nielsen T."/>
            <person name="Manichanh C."/>
            <person name="Arumugam M."/>
            <person name="Batto J."/>
            <person name="Santos M.B.Q.D."/>
            <person name="Blom N."/>
            <person name="Borruel N."/>
            <person name="Burgdorf K.S."/>
            <person name="Boumezbeur F."/>
            <person name="Casellas F."/>
            <person name="Dore J."/>
            <person name="Guarner F."/>
            <person name="Hansen T."/>
            <person name="Hildebrand F."/>
            <person name="Kaas R.S."/>
            <person name="Kennedy S."/>
            <person name="Kristiansen K."/>
            <person name="Kultima J.R."/>
            <person name="Leonard P."/>
            <person name="Levenez F."/>
            <person name="Lund O."/>
            <person name="Moumen B."/>
            <person name="Le Paslier D."/>
            <person name="Pons N."/>
            <person name="Pedersen O."/>
            <person name="Prifti E."/>
            <person name="Qin J."/>
            <person name="Raes J."/>
            <person name="Tap J."/>
            <person name="Tims S."/>
            <person name="Ussery D.W."/>
            <person name="Yamada T."/>
            <person name="MetaHit consortium"/>
            <person name="Renault P."/>
            <person name="Sicheritz-Ponten T."/>
            <person name="Bork P."/>
            <person name="Wang J."/>
            <person name="Brunak S."/>
            <person name="Ehrlich S.D."/>
        </authorList>
    </citation>
    <scope>NUCLEOTIDE SEQUENCE [LARGE SCALE GENOMIC DNA]</scope>
</reference>